<dbReference type="Proteomes" id="UP000708298">
    <property type="component" value="Unassembled WGS sequence"/>
</dbReference>
<keyword evidence="3" id="KW-1185">Reference proteome</keyword>
<dbReference type="PANTHER" id="PTHR42842">
    <property type="entry name" value="FAD/NAD(P)-BINDING OXIDOREDUCTASE"/>
    <property type="match status" value="1"/>
</dbReference>
<evidence type="ECO:0000313" key="2">
    <source>
        <dbReference type="EMBL" id="MCB8874224.1"/>
    </source>
</evidence>
<dbReference type="InterPro" id="IPR028348">
    <property type="entry name" value="FAD-binding_protein"/>
</dbReference>
<sequence length="544" mass="57842">MLRVTEIKLPLDHDPAALPAAVAGRLHLTPEQLGSHEVIRRGYDARRRTRIELVYTVDVAVPDEAGVLARVQDDKHVVRAPDMGYRLVAQAPANLPSRPIVIGAGPCGLLAALTLAQMGFRPIVLERGKVVRERTKDTWALWRRGVLTPESNVQFGEGGAGTFSDGKLYSGIKDPLHLGRRVLSEFVAAGAPDEIMYVSKPHIGTFRLVTVVETMRRQIEALGGEYRFESRVEDIEIAEGAGGARQVTGVVLANGERLATNHVVLAVGHSARDTFPMLEARGVAMVAKPFSLGFRIEHPQALIDTCRFGAHAGNPILGAADYKIVHHAKNGRSVYSFCMCPGGQVVAATSEPGLVVTNGMSQYSRAERNANAGIVVGITPEDYPGGPLAGIAFQRHWERQAFIAGGGDYRAPAQLVGDFLAGRASTTLGSVTPSYKPGVTPTDLSTCLPDYAIAAIREALPAFDRQIKGFSMNDAVLTGVETRTSSPLRISRGETFQSINTQGLYPAGEGAGFAGGILSAGVDGIRVAEAVALSMTSTVATPAL</sequence>
<evidence type="ECO:0000259" key="1">
    <source>
        <dbReference type="Pfam" id="PF21688"/>
    </source>
</evidence>
<dbReference type="PANTHER" id="PTHR42842:SF3">
    <property type="entry name" value="FAD_NAD(P)-BINDING OXIDOREDUCTASE FAMILY PROTEIN"/>
    <property type="match status" value="1"/>
</dbReference>
<gene>
    <name evidence="2" type="ORF">ASILVAE211_03440</name>
</gene>
<dbReference type="InterPro" id="IPR049516">
    <property type="entry name" value="FAD-depend_C"/>
</dbReference>
<name>A0A963YPF6_9PROT</name>
<dbReference type="Gene3D" id="3.50.50.60">
    <property type="entry name" value="FAD/NAD(P)-binding domain"/>
    <property type="match status" value="2"/>
</dbReference>
<comment type="caution">
    <text evidence="2">The sequence shown here is derived from an EMBL/GenBank/DDBJ whole genome shotgun (WGS) entry which is preliminary data.</text>
</comment>
<evidence type="ECO:0000313" key="3">
    <source>
        <dbReference type="Proteomes" id="UP000708298"/>
    </source>
</evidence>
<reference evidence="2" key="1">
    <citation type="journal article" date="2021" name="Microorganisms">
        <title>Acidisoma silvae sp. nov. and Acidisomacellulosilytica sp. nov., Two Acidophilic Bacteria Isolated from Decaying Wood, Hydrolyzing Cellulose and Producing Poly-3-hydroxybutyrate.</title>
        <authorList>
            <person name="Mieszkin S."/>
            <person name="Pouder E."/>
            <person name="Uroz S."/>
            <person name="Simon-Colin C."/>
            <person name="Alain K."/>
        </authorList>
    </citation>
    <scope>NUCLEOTIDE SEQUENCE</scope>
    <source>
        <strain evidence="2">HW T2.11</strain>
    </source>
</reference>
<dbReference type="AlphaFoldDB" id="A0A963YPF6"/>
<dbReference type="RefSeq" id="WP_227319873.1">
    <property type="nucleotide sequence ID" value="NZ_JAESVB010000001.1"/>
</dbReference>
<protein>
    <submittedName>
        <fullName evidence="2">NAD(P)/FAD-dependent oxidoreductase</fullName>
    </submittedName>
</protein>
<proteinExistence type="predicted"/>
<dbReference type="Gene3D" id="3.30.70.2700">
    <property type="match status" value="1"/>
</dbReference>
<dbReference type="Pfam" id="PF21688">
    <property type="entry name" value="FAD-depend_C"/>
    <property type="match status" value="1"/>
</dbReference>
<feature type="domain" description="FAD-dependent protein C-terminal" evidence="1">
    <location>
        <begin position="289"/>
        <end position="484"/>
    </location>
</feature>
<dbReference type="SUPFAM" id="SSF51905">
    <property type="entry name" value="FAD/NAD(P)-binding domain"/>
    <property type="match status" value="1"/>
</dbReference>
<dbReference type="PIRSF" id="PIRSF038984">
    <property type="entry name" value="FAD_binding_protein"/>
    <property type="match status" value="1"/>
</dbReference>
<dbReference type="EMBL" id="JAESVB010000001">
    <property type="protein sequence ID" value="MCB8874224.1"/>
    <property type="molecule type" value="Genomic_DNA"/>
</dbReference>
<reference evidence="2" key="2">
    <citation type="submission" date="2021-01" db="EMBL/GenBank/DDBJ databases">
        <authorList>
            <person name="Mieszkin S."/>
            <person name="Pouder E."/>
            <person name="Alain K."/>
        </authorList>
    </citation>
    <scope>NUCLEOTIDE SEQUENCE</scope>
    <source>
        <strain evidence="2">HW T2.11</strain>
    </source>
</reference>
<organism evidence="2 3">
    <name type="scientific">Acidisoma silvae</name>
    <dbReference type="NCBI Taxonomy" id="2802396"/>
    <lineage>
        <taxon>Bacteria</taxon>
        <taxon>Pseudomonadati</taxon>
        <taxon>Pseudomonadota</taxon>
        <taxon>Alphaproteobacteria</taxon>
        <taxon>Acetobacterales</taxon>
        <taxon>Acidocellaceae</taxon>
        <taxon>Acidisoma</taxon>
    </lineage>
</organism>
<dbReference type="InterPro" id="IPR036188">
    <property type="entry name" value="FAD/NAD-bd_sf"/>
</dbReference>
<accession>A0A963YPF6</accession>